<keyword evidence="2" id="KW-0808">Transferase</keyword>
<evidence type="ECO:0000256" key="1">
    <source>
        <dbReference type="ARBA" id="ARBA00022527"/>
    </source>
</evidence>
<dbReference type="Gene3D" id="1.10.510.10">
    <property type="entry name" value="Transferase(Phosphotransferase) domain 1"/>
    <property type="match status" value="1"/>
</dbReference>
<proteinExistence type="predicted"/>
<feature type="domain" description="Protein kinase" evidence="8">
    <location>
        <begin position="35"/>
        <end position="301"/>
    </location>
</feature>
<dbReference type="InterPro" id="IPR017441">
    <property type="entry name" value="Protein_kinase_ATP_BS"/>
</dbReference>
<evidence type="ECO:0000256" key="2">
    <source>
        <dbReference type="ARBA" id="ARBA00022679"/>
    </source>
</evidence>
<keyword evidence="5 6" id="KW-0067">ATP-binding</keyword>
<evidence type="ECO:0000256" key="3">
    <source>
        <dbReference type="ARBA" id="ARBA00022741"/>
    </source>
</evidence>
<dbReference type="PROSITE" id="PS00107">
    <property type="entry name" value="PROTEIN_KINASE_ATP"/>
    <property type="match status" value="1"/>
</dbReference>
<dbReference type="SMART" id="SM00220">
    <property type="entry name" value="S_TKc"/>
    <property type="match status" value="1"/>
</dbReference>
<dbReference type="SUPFAM" id="SSF56112">
    <property type="entry name" value="Protein kinase-like (PK-like)"/>
    <property type="match status" value="1"/>
</dbReference>
<evidence type="ECO:0000256" key="6">
    <source>
        <dbReference type="PROSITE-ProRule" id="PRU10141"/>
    </source>
</evidence>
<evidence type="ECO:0000259" key="8">
    <source>
        <dbReference type="PROSITE" id="PS50011"/>
    </source>
</evidence>
<dbReference type="EMBL" id="HBFP01002347">
    <property type="protein sequence ID" value="CAD8817304.1"/>
    <property type="molecule type" value="Transcribed_RNA"/>
</dbReference>
<evidence type="ECO:0000256" key="4">
    <source>
        <dbReference type="ARBA" id="ARBA00022777"/>
    </source>
</evidence>
<dbReference type="InterPro" id="IPR000719">
    <property type="entry name" value="Prot_kinase_dom"/>
</dbReference>
<feature type="binding site" evidence="6">
    <location>
        <position position="65"/>
    </location>
    <ligand>
        <name>ATP</name>
        <dbReference type="ChEBI" id="CHEBI:30616"/>
    </ligand>
</feature>
<gene>
    <name evidence="9" type="ORF">TOLI1172_LOCUS1693</name>
</gene>
<feature type="region of interest" description="Disordered" evidence="7">
    <location>
        <begin position="415"/>
        <end position="441"/>
    </location>
</feature>
<feature type="region of interest" description="Disordered" evidence="7">
    <location>
        <begin position="374"/>
        <end position="401"/>
    </location>
</feature>
<evidence type="ECO:0000256" key="5">
    <source>
        <dbReference type="ARBA" id="ARBA00022840"/>
    </source>
</evidence>
<evidence type="ECO:0000256" key="7">
    <source>
        <dbReference type="SAM" id="MobiDB-lite"/>
    </source>
</evidence>
<dbReference type="GO" id="GO:0005524">
    <property type="term" value="F:ATP binding"/>
    <property type="evidence" value="ECO:0007669"/>
    <property type="project" value="UniProtKB-UniRule"/>
</dbReference>
<dbReference type="FunFam" id="1.10.510.10:FF:000571">
    <property type="entry name" value="Maternal embryonic leucine zipper kinase"/>
    <property type="match status" value="1"/>
</dbReference>
<dbReference type="PROSITE" id="PS00108">
    <property type="entry name" value="PROTEIN_KINASE_ST"/>
    <property type="match status" value="1"/>
</dbReference>
<keyword evidence="3 6" id="KW-0547">Nucleotide-binding</keyword>
<dbReference type="InterPro" id="IPR008271">
    <property type="entry name" value="Ser/Thr_kinase_AS"/>
</dbReference>
<dbReference type="Pfam" id="PF00069">
    <property type="entry name" value="Pkinase"/>
    <property type="match status" value="1"/>
</dbReference>
<dbReference type="GO" id="GO:0004674">
    <property type="term" value="F:protein serine/threonine kinase activity"/>
    <property type="evidence" value="ECO:0007669"/>
    <property type="project" value="UniProtKB-KW"/>
</dbReference>
<organism evidence="9">
    <name type="scientific">Timspurckia oligopyrenoides</name>
    <dbReference type="NCBI Taxonomy" id="708627"/>
    <lineage>
        <taxon>Eukaryota</taxon>
        <taxon>Rhodophyta</taxon>
        <taxon>Bangiophyceae</taxon>
        <taxon>Porphyridiales</taxon>
        <taxon>Porphyridiaceae</taxon>
        <taxon>Timspurckia</taxon>
    </lineage>
</organism>
<feature type="compositionally biased region" description="Acidic residues" evidence="7">
    <location>
        <begin position="424"/>
        <end position="437"/>
    </location>
</feature>
<reference evidence="9" key="1">
    <citation type="submission" date="2021-01" db="EMBL/GenBank/DDBJ databases">
        <authorList>
            <person name="Corre E."/>
            <person name="Pelletier E."/>
            <person name="Niang G."/>
            <person name="Scheremetjew M."/>
            <person name="Finn R."/>
            <person name="Kale V."/>
            <person name="Holt S."/>
            <person name="Cochrane G."/>
            <person name="Meng A."/>
            <person name="Brown T."/>
            <person name="Cohen L."/>
        </authorList>
    </citation>
    <scope>NUCLEOTIDE SEQUENCE</scope>
    <source>
        <strain evidence="9">CCMP3278</strain>
    </source>
</reference>
<keyword evidence="1" id="KW-0723">Serine/threonine-protein kinase</keyword>
<dbReference type="PROSITE" id="PS50011">
    <property type="entry name" value="PROTEIN_KINASE_DOM"/>
    <property type="match status" value="1"/>
</dbReference>
<sequence>MSPHEEYADSCQNRILYLRECAGDLYETDDLQERWSLGACIGKGGMGAVHIANRVGKRNLVAAVKIISKDVVMHAVDKMRMLLSEVTCLRRVHEVPTHPNIVDVFEICEDESNVYIVQEMLRGGELFSLLACSGTVFPERDCVVMLRSLVSAVDFLHSRGIHHRDIKPENVMFKKGADVSRAKLIDFGVSFHISQANLLSRVPVGSPMYLAPEVLCGEPYTFAADIWSLGIIAFVCLTGALPYDLNLCDSLLDTVLEFGPSFDLKEFKALSNEAQSFVKCLLAWEKHKRPTASELMDHEWLARYKQVVPISDAFKAKFHNGIQPVVEMYGSLNQSHESSVVHPEMALAPGYMNEEQLTFGLPSKTNSRVKSEDIELISQDSPESILRSSSEKDEVAEEEESRLIAQGGILYASRSLGPDPLFSSDDEDEDKGDDESVDGWNDFYDEVHDMNETSTKKSSPKKSSRDASTNFSPNIALLKKLGSNTNLWSTRIMPQRQFDIDILTLPPTPLSPVPETEKQLSKIFRVVNIKDVNLKWFDSEN</sequence>
<dbReference type="InterPro" id="IPR050205">
    <property type="entry name" value="CDPK_Ser/Thr_kinases"/>
</dbReference>
<evidence type="ECO:0000313" key="9">
    <source>
        <dbReference type="EMBL" id="CAD8817304.1"/>
    </source>
</evidence>
<name>A0A7S1EQ59_9RHOD</name>
<dbReference type="AlphaFoldDB" id="A0A7S1EQ59"/>
<protein>
    <recommendedName>
        <fullName evidence="8">Protein kinase domain-containing protein</fullName>
    </recommendedName>
</protein>
<dbReference type="PANTHER" id="PTHR24349">
    <property type="entry name" value="SERINE/THREONINE-PROTEIN KINASE"/>
    <property type="match status" value="1"/>
</dbReference>
<accession>A0A7S1EQ59</accession>
<dbReference type="InterPro" id="IPR011009">
    <property type="entry name" value="Kinase-like_dom_sf"/>
</dbReference>
<keyword evidence="4" id="KW-0418">Kinase</keyword>